<evidence type="ECO:0000256" key="1">
    <source>
        <dbReference type="SAM" id="MobiDB-lite"/>
    </source>
</evidence>
<reference evidence="2 3" key="1">
    <citation type="submission" date="2019-05" db="EMBL/GenBank/DDBJ databases">
        <title>Mikania micrantha, genome provides insights into the molecular mechanism of rapid growth.</title>
        <authorList>
            <person name="Liu B."/>
        </authorList>
    </citation>
    <scope>NUCLEOTIDE SEQUENCE [LARGE SCALE GENOMIC DNA]</scope>
    <source>
        <strain evidence="2">NLD-2019</strain>
        <tissue evidence="2">Leaf</tissue>
    </source>
</reference>
<evidence type="ECO:0000313" key="3">
    <source>
        <dbReference type="Proteomes" id="UP000326396"/>
    </source>
</evidence>
<dbReference type="Proteomes" id="UP000326396">
    <property type="component" value="Linkage Group LG5"/>
</dbReference>
<feature type="region of interest" description="Disordered" evidence="1">
    <location>
        <begin position="17"/>
        <end position="51"/>
    </location>
</feature>
<evidence type="ECO:0008006" key="4">
    <source>
        <dbReference type="Google" id="ProtNLM"/>
    </source>
</evidence>
<comment type="caution">
    <text evidence="2">The sequence shown here is derived from an EMBL/GenBank/DDBJ whole genome shotgun (WGS) entry which is preliminary data.</text>
</comment>
<feature type="compositionally biased region" description="Polar residues" evidence="1">
    <location>
        <begin position="27"/>
        <end position="38"/>
    </location>
</feature>
<sequence>MPPMYSDEDVVVQMLYDVQNAPDEPMQPSSASVPTTQINDDSSDTDDNPPAALEPVVDNLVPGLEDLNLNNLDPEVEVPTHPVGRINRIHPQDNIIGSPLDGVKTRSQISSGGLADILDFADVSFCAHSCFISQVEPRTVTEALKEESWVDAMQEELLQFKKLGVWQLVDRPKGAKAIGFDFGMDVADFGAGL</sequence>
<organism evidence="2 3">
    <name type="scientific">Mikania micrantha</name>
    <name type="common">bitter vine</name>
    <dbReference type="NCBI Taxonomy" id="192012"/>
    <lineage>
        <taxon>Eukaryota</taxon>
        <taxon>Viridiplantae</taxon>
        <taxon>Streptophyta</taxon>
        <taxon>Embryophyta</taxon>
        <taxon>Tracheophyta</taxon>
        <taxon>Spermatophyta</taxon>
        <taxon>Magnoliopsida</taxon>
        <taxon>eudicotyledons</taxon>
        <taxon>Gunneridae</taxon>
        <taxon>Pentapetalae</taxon>
        <taxon>asterids</taxon>
        <taxon>campanulids</taxon>
        <taxon>Asterales</taxon>
        <taxon>Asteraceae</taxon>
        <taxon>Asteroideae</taxon>
        <taxon>Heliantheae alliance</taxon>
        <taxon>Eupatorieae</taxon>
        <taxon>Mikania</taxon>
    </lineage>
</organism>
<keyword evidence="3" id="KW-1185">Reference proteome</keyword>
<dbReference type="EMBL" id="SZYD01000015">
    <property type="protein sequence ID" value="KAD3640205.1"/>
    <property type="molecule type" value="Genomic_DNA"/>
</dbReference>
<protein>
    <recommendedName>
        <fullName evidence="4">Reverse transcriptase Ty1/copia-type domain-containing protein</fullName>
    </recommendedName>
</protein>
<accession>A0A5N6MIT3</accession>
<evidence type="ECO:0000313" key="2">
    <source>
        <dbReference type="EMBL" id="KAD3640205.1"/>
    </source>
</evidence>
<dbReference type="AlphaFoldDB" id="A0A5N6MIT3"/>
<gene>
    <name evidence="2" type="ORF">E3N88_29428</name>
</gene>
<dbReference type="OrthoDB" id="8048545at2759"/>
<proteinExistence type="predicted"/>
<name>A0A5N6MIT3_9ASTR</name>